<evidence type="ECO:0000256" key="6">
    <source>
        <dbReference type="ARBA" id="ARBA00023180"/>
    </source>
</evidence>
<feature type="transmembrane region" description="Helical" evidence="9">
    <location>
        <begin position="319"/>
        <end position="341"/>
    </location>
</feature>
<keyword evidence="8" id="KW-0813">Transport</keyword>
<feature type="transmembrane region" description="Helical" evidence="9">
    <location>
        <begin position="395"/>
        <end position="414"/>
    </location>
</feature>
<feature type="transmembrane region" description="Helical" evidence="9">
    <location>
        <begin position="147"/>
        <end position="164"/>
    </location>
</feature>
<feature type="transmembrane region" description="Helical" evidence="9">
    <location>
        <begin position="420"/>
        <end position="442"/>
    </location>
</feature>
<dbReference type="SUPFAM" id="SSF103473">
    <property type="entry name" value="MFS general substrate transporter"/>
    <property type="match status" value="1"/>
</dbReference>
<evidence type="ECO:0000256" key="1">
    <source>
        <dbReference type="ARBA" id="ARBA00004651"/>
    </source>
</evidence>
<feature type="transmembrane region" description="Helical" evidence="9">
    <location>
        <begin position="291"/>
        <end position="312"/>
    </location>
</feature>
<dbReference type="InterPro" id="IPR005829">
    <property type="entry name" value="Sugar_transporter_CS"/>
</dbReference>
<evidence type="ECO:0000259" key="10">
    <source>
        <dbReference type="PROSITE" id="PS50850"/>
    </source>
</evidence>
<keyword evidence="12" id="KW-1185">Reference proteome</keyword>
<dbReference type="NCBIfam" id="TIGR00879">
    <property type="entry name" value="SP"/>
    <property type="match status" value="1"/>
</dbReference>
<dbReference type="Pfam" id="PF00083">
    <property type="entry name" value="Sugar_tr"/>
    <property type="match status" value="1"/>
</dbReference>
<feature type="transmembrane region" description="Helical" evidence="9">
    <location>
        <begin position="20"/>
        <end position="40"/>
    </location>
</feature>
<organism evidence="11 12">
    <name type="scientific">Tetragonisca angustula</name>
    <dbReference type="NCBI Taxonomy" id="166442"/>
    <lineage>
        <taxon>Eukaryota</taxon>
        <taxon>Metazoa</taxon>
        <taxon>Ecdysozoa</taxon>
        <taxon>Arthropoda</taxon>
        <taxon>Hexapoda</taxon>
        <taxon>Insecta</taxon>
        <taxon>Pterygota</taxon>
        <taxon>Neoptera</taxon>
        <taxon>Endopterygota</taxon>
        <taxon>Hymenoptera</taxon>
        <taxon>Apocrita</taxon>
        <taxon>Aculeata</taxon>
        <taxon>Apoidea</taxon>
        <taxon>Anthophila</taxon>
        <taxon>Apidae</taxon>
        <taxon>Tetragonisca</taxon>
    </lineage>
</organism>
<evidence type="ECO:0000256" key="8">
    <source>
        <dbReference type="RuleBase" id="RU003346"/>
    </source>
</evidence>
<feature type="transmembrane region" description="Helical" evidence="9">
    <location>
        <begin position="353"/>
        <end position="374"/>
    </location>
</feature>
<gene>
    <name evidence="11" type="ORF">QLX08_007095</name>
</gene>
<evidence type="ECO:0000256" key="4">
    <source>
        <dbReference type="ARBA" id="ARBA00022989"/>
    </source>
</evidence>
<keyword evidence="3 9" id="KW-0812">Transmembrane</keyword>
<evidence type="ECO:0000256" key="5">
    <source>
        <dbReference type="ARBA" id="ARBA00023136"/>
    </source>
</evidence>
<dbReference type="GO" id="GO:0051119">
    <property type="term" value="F:sugar transmembrane transporter activity"/>
    <property type="evidence" value="ECO:0007669"/>
    <property type="project" value="InterPro"/>
</dbReference>
<dbReference type="PROSITE" id="PS51257">
    <property type="entry name" value="PROKAR_LIPOPROTEIN"/>
    <property type="match status" value="1"/>
</dbReference>
<feature type="domain" description="Major facilitator superfamily (MFS) profile" evidence="10">
    <location>
        <begin position="22"/>
        <end position="445"/>
    </location>
</feature>
<evidence type="ECO:0000313" key="11">
    <source>
        <dbReference type="EMBL" id="KAK9300102.1"/>
    </source>
</evidence>
<dbReference type="PROSITE" id="PS00217">
    <property type="entry name" value="SUGAR_TRANSPORT_2"/>
    <property type="match status" value="1"/>
</dbReference>
<evidence type="ECO:0000256" key="7">
    <source>
        <dbReference type="ARBA" id="ARBA00024348"/>
    </source>
</evidence>
<dbReference type="PRINTS" id="PR00171">
    <property type="entry name" value="SUGRTRNSPORT"/>
</dbReference>
<name>A0AAW0ZSZ8_9HYME</name>
<evidence type="ECO:0000256" key="3">
    <source>
        <dbReference type="ARBA" id="ARBA00022692"/>
    </source>
</evidence>
<keyword evidence="2" id="KW-1003">Cell membrane</keyword>
<dbReference type="FunFam" id="1.20.1250.20:FF:000055">
    <property type="entry name" value="Facilitated trehalose transporter Tret1-2 homolog"/>
    <property type="match status" value="1"/>
</dbReference>
<dbReference type="EMBL" id="JAWNGG020000133">
    <property type="protein sequence ID" value="KAK9300102.1"/>
    <property type="molecule type" value="Genomic_DNA"/>
</dbReference>
<dbReference type="InterPro" id="IPR020846">
    <property type="entry name" value="MFS_dom"/>
</dbReference>
<dbReference type="InterPro" id="IPR044775">
    <property type="entry name" value="MFS_ERD6/Tret1-like"/>
</dbReference>
<dbReference type="InterPro" id="IPR003663">
    <property type="entry name" value="Sugar/inositol_transpt"/>
</dbReference>
<dbReference type="GO" id="GO:0005886">
    <property type="term" value="C:plasma membrane"/>
    <property type="evidence" value="ECO:0007669"/>
    <property type="project" value="UniProtKB-SubCell"/>
</dbReference>
<reference evidence="11 12" key="1">
    <citation type="submission" date="2024-05" db="EMBL/GenBank/DDBJ databases">
        <title>The nuclear and mitochondrial genome assemblies of Tetragonisca angustula (Apidae: Meliponini), a tiny yet remarkable pollinator in the Neotropics.</title>
        <authorList>
            <person name="Ferrari R."/>
            <person name="Ricardo P.C."/>
            <person name="Dias F.C."/>
            <person name="Araujo N.S."/>
            <person name="Soares D.O."/>
            <person name="Zhou Q.-S."/>
            <person name="Zhu C.-D."/>
            <person name="Coutinho L."/>
            <person name="Airas M.C."/>
            <person name="Batista T.M."/>
        </authorList>
    </citation>
    <scope>NUCLEOTIDE SEQUENCE [LARGE SCALE GENOMIC DNA]</scope>
    <source>
        <strain evidence="11">ASF017062</strain>
        <tissue evidence="11">Abdomen</tissue>
    </source>
</reference>
<feature type="transmembrane region" description="Helical" evidence="9">
    <location>
        <begin position="60"/>
        <end position="80"/>
    </location>
</feature>
<comment type="caution">
    <text evidence="11">The sequence shown here is derived from an EMBL/GenBank/DDBJ whole genome shotgun (WGS) entry which is preliminary data.</text>
</comment>
<protein>
    <recommendedName>
        <fullName evidence="10">Major facilitator superfamily (MFS) profile domain-containing protein</fullName>
    </recommendedName>
</protein>
<dbReference type="InterPro" id="IPR005828">
    <property type="entry name" value="MFS_sugar_transport-like"/>
</dbReference>
<dbReference type="InterPro" id="IPR050549">
    <property type="entry name" value="MFS_Trehalose_Transporter"/>
</dbReference>
<accession>A0AAW0ZSZ8</accession>
<keyword evidence="6" id="KW-0325">Glycoprotein</keyword>
<dbReference type="InterPro" id="IPR036259">
    <property type="entry name" value="MFS_trans_sf"/>
</dbReference>
<dbReference type="PANTHER" id="PTHR48021">
    <property type="match status" value="1"/>
</dbReference>
<sequence>MADEDKQDFKELFQRRLPQYVAAAAACMGGFSLGASIGWSAPCVELLKDHYGYDVFSTNVIAAVFPLGAAVGMPVVPFVIDRIGRKWTMMSLVPAFVLGWVFITLGVTTMAVLTAGRLITGACGGMFCVVAPMYSAEISEKEIRGTLGVFFQLLLVIGILYAYCCGYARNVVVISILCGIAPLVFASIMLFMPESPLFYMTKNNEAAARKSMRFFRGPDYNVEPEIDEFREQVERSKRERVTLSAFLRRPVLKTLGVAYGIMLAQQLSGINAIIFYCETIFKQTGVDLDPLLQMVVVAVVQVIACCISASLIDQLGRKVLMVTSFSVMCVCLIALSIFFLLRDKHPDVADCLFWLPLISASLYILAFCLGAGPIPWAYMGEIFPTKLKGTASSSAASFCWLLAFLVTVSFSTVAEGLGNAVVFFSFAIFCALSVLFVIFCMVETKGKTFAEILREFGTYDID</sequence>
<keyword evidence="4 9" id="KW-1133">Transmembrane helix</keyword>
<proteinExistence type="inferred from homology"/>
<dbReference type="PANTHER" id="PTHR48021:SF1">
    <property type="entry name" value="GH07001P-RELATED"/>
    <property type="match status" value="1"/>
</dbReference>
<keyword evidence="5 9" id="KW-0472">Membrane</keyword>
<dbReference type="Proteomes" id="UP001432146">
    <property type="component" value="Unassembled WGS sequence"/>
</dbReference>
<dbReference type="AlphaFoldDB" id="A0AAW0ZSZ8"/>
<feature type="transmembrane region" description="Helical" evidence="9">
    <location>
        <begin position="92"/>
        <end position="112"/>
    </location>
</feature>
<comment type="subcellular location">
    <subcellularLocation>
        <location evidence="1">Cell membrane</location>
        <topology evidence="1">Multi-pass membrane protein</topology>
    </subcellularLocation>
</comment>
<evidence type="ECO:0000313" key="12">
    <source>
        <dbReference type="Proteomes" id="UP001432146"/>
    </source>
</evidence>
<dbReference type="CDD" id="cd17358">
    <property type="entry name" value="MFS_GLUT6_8_Class3_like"/>
    <property type="match status" value="1"/>
</dbReference>
<comment type="similarity">
    <text evidence="7">Belongs to the major facilitator superfamily. Sugar transporter (TC 2.A.1.1) family. Trehalose transporter subfamily.</text>
</comment>
<evidence type="ECO:0000256" key="2">
    <source>
        <dbReference type="ARBA" id="ARBA00022475"/>
    </source>
</evidence>
<evidence type="ECO:0000256" key="9">
    <source>
        <dbReference type="SAM" id="Phobius"/>
    </source>
</evidence>
<dbReference type="Gene3D" id="1.20.1250.20">
    <property type="entry name" value="MFS general substrate transporter like domains"/>
    <property type="match status" value="1"/>
</dbReference>
<feature type="transmembrane region" description="Helical" evidence="9">
    <location>
        <begin position="170"/>
        <end position="192"/>
    </location>
</feature>
<dbReference type="PROSITE" id="PS50850">
    <property type="entry name" value="MFS"/>
    <property type="match status" value="1"/>
</dbReference>